<evidence type="ECO:0000313" key="2">
    <source>
        <dbReference type="Proteomes" id="UP000262440"/>
    </source>
</evidence>
<organism evidence="1 2">
    <name type="scientific">Dickeya phage vB_DsoM_AD1</name>
    <dbReference type="NCBI Taxonomy" id="2283029"/>
    <lineage>
        <taxon>Viruses</taxon>
        <taxon>Duplodnaviria</taxon>
        <taxon>Heunggongvirae</taxon>
        <taxon>Uroviricota</taxon>
        <taxon>Caudoviricetes</taxon>
        <taxon>Alexandravirus</taxon>
        <taxon>Alexandravirus AD1</taxon>
    </lineage>
</organism>
<protein>
    <submittedName>
        <fullName evidence="1">Uncharacterized protein</fullName>
    </submittedName>
</protein>
<proteinExistence type="predicted"/>
<dbReference type="Proteomes" id="UP000262440">
    <property type="component" value="Segment"/>
</dbReference>
<reference evidence="1 2" key="1">
    <citation type="journal article" date="2018" name="Front. Microbiol.">
        <title>Jumbo Bacteriophages Are Represented Within an Increasing Diversity of Environmental Viruses Infecting the Emerging Phytopathogen, Dickeya solani.</title>
        <authorList>
            <person name="Day A.W."/>
            <person name="Ahn J."/>
            <person name="Salmond G.P.C."/>
        </authorList>
    </citation>
    <scope>NUCLEOTIDE SEQUENCE [LARGE SCALE GENOMIC DNA]</scope>
</reference>
<sequence>MTNNEIVLSGVFAQIYSRLTTAAILKTYVYYSDLSPAVFGLQLNVSTAQYHALWEFVVKTMRLDIANGRPPLAALYVSRANDEKAPAKKFFSEYYKLTGKRLTLDEWQALVEHVWKSYEPDLREPS</sequence>
<name>A0A384ZYN4_9CAUD</name>
<dbReference type="EMBL" id="MH460463">
    <property type="protein sequence ID" value="AXG67358.1"/>
    <property type="molecule type" value="Genomic_DNA"/>
</dbReference>
<keyword evidence="2" id="KW-1185">Reference proteome</keyword>
<evidence type="ECO:0000313" key="1">
    <source>
        <dbReference type="EMBL" id="AXG67358.1"/>
    </source>
</evidence>
<gene>
    <name evidence="1" type="ORF">AD1_314</name>
</gene>
<accession>A0A384ZYN4</accession>